<name>A0A6J1GQF2_CUCMO</name>
<feature type="active site" evidence="8">
    <location>
        <position position="285"/>
    </location>
</feature>
<dbReference type="Pfam" id="PF00295">
    <property type="entry name" value="Glyco_hydro_28"/>
    <property type="match status" value="1"/>
</dbReference>
<evidence type="ECO:0000256" key="6">
    <source>
        <dbReference type="ARBA" id="ARBA00023295"/>
    </source>
</evidence>
<keyword evidence="3" id="KW-0134">Cell wall</keyword>
<keyword evidence="10" id="KW-1185">Reference proteome</keyword>
<dbReference type="RefSeq" id="XP_022953710.1">
    <property type="nucleotide sequence ID" value="XM_023097942.1"/>
</dbReference>
<gene>
    <name evidence="11" type="primary">LOC111456159</name>
</gene>
<dbReference type="InterPro" id="IPR006626">
    <property type="entry name" value="PbH1"/>
</dbReference>
<evidence type="ECO:0000313" key="10">
    <source>
        <dbReference type="Proteomes" id="UP000504609"/>
    </source>
</evidence>
<evidence type="ECO:0000256" key="2">
    <source>
        <dbReference type="ARBA" id="ARBA00008834"/>
    </source>
</evidence>
<dbReference type="PROSITE" id="PS51257">
    <property type="entry name" value="PROKAR_LIPOPROTEIN"/>
    <property type="match status" value="1"/>
</dbReference>
<dbReference type="PROSITE" id="PS00502">
    <property type="entry name" value="POLYGALACTURONASE"/>
    <property type="match status" value="1"/>
</dbReference>
<protein>
    <submittedName>
        <fullName evidence="11">Exopolygalacturonase clone GBGE184</fullName>
    </submittedName>
</protein>
<reference evidence="11" key="1">
    <citation type="submission" date="2025-08" db="UniProtKB">
        <authorList>
            <consortium name="RefSeq"/>
        </authorList>
    </citation>
    <scope>IDENTIFICATION</scope>
    <source>
        <tissue evidence="11">Young leaves</tissue>
    </source>
</reference>
<dbReference type="InterPro" id="IPR011050">
    <property type="entry name" value="Pectin_lyase_fold/virulence"/>
</dbReference>
<accession>A0A6J1GQF2</accession>
<dbReference type="SMART" id="SM00710">
    <property type="entry name" value="PbH1"/>
    <property type="match status" value="5"/>
</dbReference>
<keyword evidence="4" id="KW-0964">Secreted</keyword>
<evidence type="ECO:0000256" key="7">
    <source>
        <dbReference type="ARBA" id="ARBA00023316"/>
    </source>
</evidence>
<dbReference type="GO" id="GO:0004650">
    <property type="term" value="F:polygalacturonase activity"/>
    <property type="evidence" value="ECO:0007669"/>
    <property type="project" value="InterPro"/>
</dbReference>
<organism evidence="10 11">
    <name type="scientific">Cucurbita moschata</name>
    <name type="common">Winter crookneck squash</name>
    <name type="synonym">Cucurbita pepo var. moschata</name>
    <dbReference type="NCBI Taxonomy" id="3662"/>
    <lineage>
        <taxon>Eukaryota</taxon>
        <taxon>Viridiplantae</taxon>
        <taxon>Streptophyta</taxon>
        <taxon>Embryophyta</taxon>
        <taxon>Tracheophyta</taxon>
        <taxon>Spermatophyta</taxon>
        <taxon>Magnoliopsida</taxon>
        <taxon>eudicotyledons</taxon>
        <taxon>Gunneridae</taxon>
        <taxon>Pentapetalae</taxon>
        <taxon>rosids</taxon>
        <taxon>fabids</taxon>
        <taxon>Cucurbitales</taxon>
        <taxon>Cucurbitaceae</taxon>
        <taxon>Cucurbiteae</taxon>
        <taxon>Cucurbita</taxon>
    </lineage>
</organism>
<dbReference type="InterPro" id="IPR000743">
    <property type="entry name" value="Glyco_hydro_28"/>
</dbReference>
<dbReference type="FunFam" id="2.160.20.10:FF:000004">
    <property type="entry name" value="Pectin lyase-like superfamily protein"/>
    <property type="match status" value="1"/>
</dbReference>
<evidence type="ECO:0000256" key="5">
    <source>
        <dbReference type="ARBA" id="ARBA00022801"/>
    </source>
</evidence>
<evidence type="ECO:0000256" key="4">
    <source>
        <dbReference type="ARBA" id="ARBA00022525"/>
    </source>
</evidence>
<comment type="subcellular location">
    <subcellularLocation>
        <location evidence="1">Secreted</location>
        <location evidence="1">Cell wall</location>
    </subcellularLocation>
</comment>
<evidence type="ECO:0000313" key="11">
    <source>
        <dbReference type="RefSeq" id="XP_022953710.1"/>
    </source>
</evidence>
<dbReference type="AlphaFoldDB" id="A0A6J1GQF2"/>
<dbReference type="GeneID" id="111456159"/>
<evidence type="ECO:0000256" key="9">
    <source>
        <dbReference type="RuleBase" id="RU361169"/>
    </source>
</evidence>
<dbReference type="GO" id="GO:0071555">
    <property type="term" value="P:cell wall organization"/>
    <property type="evidence" value="ECO:0007669"/>
    <property type="project" value="UniProtKB-KW"/>
</dbReference>
<evidence type="ECO:0000256" key="3">
    <source>
        <dbReference type="ARBA" id="ARBA00022512"/>
    </source>
</evidence>
<dbReference type="KEGG" id="cmos:111456159"/>
<evidence type="ECO:0000256" key="8">
    <source>
        <dbReference type="PROSITE-ProRule" id="PRU10052"/>
    </source>
</evidence>
<keyword evidence="5 9" id="KW-0378">Hydrolase</keyword>
<dbReference type="PANTHER" id="PTHR31375">
    <property type="match status" value="1"/>
</dbReference>
<dbReference type="Proteomes" id="UP000504609">
    <property type="component" value="Unplaced"/>
</dbReference>
<dbReference type="InterPro" id="IPR012334">
    <property type="entry name" value="Pectin_lyas_fold"/>
</dbReference>
<comment type="similarity">
    <text evidence="2 9">Belongs to the glycosyl hydrolase 28 family.</text>
</comment>
<proteinExistence type="inferred from homology"/>
<keyword evidence="6 9" id="KW-0326">Glycosidase</keyword>
<dbReference type="SUPFAM" id="SSF51126">
    <property type="entry name" value="Pectin lyase-like"/>
    <property type="match status" value="1"/>
</dbReference>
<sequence>MAIAGRFHIAVAASAVRGVVLGLAWLSCVARCSSTPAPHFSGDFLPLRGRFLANTAPSTPSTPTTPGTKVFDITTYGAKSDGKKINTQAFMKAWVEACHSGGPAKVVFPPGKFLTGPLVYAGPCDAPMTVEIQGTVLATTDITEYSSPVWILFESITGLNLIGNGTFDGQGQETWMYNDCRDNPSCIMPPTSLKFNKVTNGLMEGISSLNSKGFHIFLVLSHHLRVNNLNIIAPDQSPNTDGIHISQTDNVTITSSIIGTGDDCVSIGHGSVNVTVSNIKCGPGHGISVGSLGKYKDEKDVSGIFVSNCTLKNTTFGVRIKTWADSPPSQATGIHFQDIVLDSVKSPIIIDQFYGSKKNKKPSKVKISDVSYKNIRGTTISVVPVSLQCSSAVPCDGITLEDIDLAFIGSDRKKALVGNSCLNAKFKATGKQNPPACA</sequence>
<dbReference type="GO" id="GO:0005975">
    <property type="term" value="P:carbohydrate metabolic process"/>
    <property type="evidence" value="ECO:0007669"/>
    <property type="project" value="InterPro"/>
</dbReference>
<keyword evidence="7" id="KW-0961">Cell wall biogenesis/degradation</keyword>
<evidence type="ECO:0000256" key="1">
    <source>
        <dbReference type="ARBA" id="ARBA00004191"/>
    </source>
</evidence>
<dbReference type="Gene3D" id="2.160.20.10">
    <property type="entry name" value="Single-stranded right-handed beta-helix, Pectin lyase-like"/>
    <property type="match status" value="1"/>
</dbReference>